<evidence type="ECO:0000256" key="1">
    <source>
        <dbReference type="SAM" id="Phobius"/>
    </source>
</evidence>
<proteinExistence type="predicted"/>
<name>A0A953NBK5_9BURK</name>
<evidence type="ECO:0000313" key="2">
    <source>
        <dbReference type="EMBL" id="MBZ1350251.1"/>
    </source>
</evidence>
<accession>A0A953NBK5</accession>
<gene>
    <name evidence="2" type="ORF">KZZ10_06290</name>
</gene>
<keyword evidence="3" id="KW-1185">Reference proteome</keyword>
<feature type="transmembrane region" description="Helical" evidence="1">
    <location>
        <begin position="40"/>
        <end position="58"/>
    </location>
</feature>
<dbReference type="RefSeq" id="WP_259660634.1">
    <property type="nucleotide sequence ID" value="NZ_JAHXRI010000006.1"/>
</dbReference>
<evidence type="ECO:0000313" key="3">
    <source>
        <dbReference type="Proteomes" id="UP000739565"/>
    </source>
</evidence>
<dbReference type="Proteomes" id="UP000739565">
    <property type="component" value="Unassembled WGS sequence"/>
</dbReference>
<protein>
    <submittedName>
        <fullName evidence="2">Uncharacterized protein</fullName>
    </submittedName>
</protein>
<keyword evidence="1" id="KW-1133">Transmembrane helix</keyword>
<sequence length="60" mass="6158">MSVSKVVSGGILLVATTGAWAHPGHSDGILAELMHVMSDWGYLTLGLLAVAAAGVLISRR</sequence>
<reference evidence="2" key="1">
    <citation type="submission" date="2021-07" db="EMBL/GenBank/DDBJ databases">
        <title>New genus and species of the family Alcaligenaceae.</title>
        <authorList>
            <person name="Hahn M.W."/>
        </authorList>
    </citation>
    <scope>NUCLEOTIDE SEQUENCE</scope>
    <source>
        <strain evidence="2">LF4-65</strain>
    </source>
</reference>
<dbReference type="AlphaFoldDB" id="A0A953NBK5"/>
<organism evidence="2 3">
    <name type="scientific">Zwartia hollandica</name>
    <dbReference type="NCBI Taxonomy" id="324606"/>
    <lineage>
        <taxon>Bacteria</taxon>
        <taxon>Pseudomonadati</taxon>
        <taxon>Pseudomonadota</taxon>
        <taxon>Betaproteobacteria</taxon>
        <taxon>Burkholderiales</taxon>
        <taxon>Alcaligenaceae</taxon>
        <taxon>Zwartia</taxon>
    </lineage>
</organism>
<comment type="caution">
    <text evidence="2">The sequence shown here is derived from an EMBL/GenBank/DDBJ whole genome shotgun (WGS) entry which is preliminary data.</text>
</comment>
<keyword evidence="1" id="KW-0812">Transmembrane</keyword>
<dbReference type="EMBL" id="JAHXRI010000006">
    <property type="protein sequence ID" value="MBZ1350251.1"/>
    <property type="molecule type" value="Genomic_DNA"/>
</dbReference>
<keyword evidence="1" id="KW-0472">Membrane</keyword>